<dbReference type="GO" id="GO:0004639">
    <property type="term" value="F:phosphoribosylaminoimidazolesuccinocarboxamide synthase activity"/>
    <property type="evidence" value="ECO:0007669"/>
    <property type="project" value="UniProtKB-UniRule"/>
</dbReference>
<evidence type="ECO:0000256" key="3">
    <source>
        <dbReference type="ARBA" id="ARBA00022598"/>
    </source>
</evidence>
<feature type="domain" description="SAICAR synthetase/ADE2 N-terminal" evidence="9">
    <location>
        <begin position="28"/>
        <end position="276"/>
    </location>
</feature>
<evidence type="ECO:0000256" key="6">
    <source>
        <dbReference type="ARBA" id="ARBA00022840"/>
    </source>
</evidence>
<keyword evidence="5 8" id="KW-0658">Purine biosynthesis</keyword>
<evidence type="ECO:0000313" key="11">
    <source>
        <dbReference type="Proteomes" id="UP000295391"/>
    </source>
</evidence>
<keyword evidence="11" id="KW-1185">Reference proteome</keyword>
<dbReference type="UniPathway" id="UPA00074">
    <property type="reaction ID" value="UER00131"/>
</dbReference>
<dbReference type="CDD" id="cd01414">
    <property type="entry name" value="SAICAR_synt_Sc"/>
    <property type="match status" value="1"/>
</dbReference>
<evidence type="ECO:0000259" key="9">
    <source>
        <dbReference type="Pfam" id="PF01259"/>
    </source>
</evidence>
<dbReference type="EMBL" id="SNYR01000001">
    <property type="protein sequence ID" value="TDQ67313.1"/>
    <property type="molecule type" value="Genomic_DNA"/>
</dbReference>
<dbReference type="RefSeq" id="WP_133571935.1">
    <property type="nucleotide sequence ID" value="NZ_SNYR01000001.1"/>
</dbReference>
<evidence type="ECO:0000313" key="10">
    <source>
        <dbReference type="EMBL" id="TDQ67313.1"/>
    </source>
</evidence>
<keyword evidence="3 8" id="KW-0436">Ligase</keyword>
<dbReference type="PANTHER" id="PTHR43700">
    <property type="entry name" value="PHOSPHORIBOSYLAMINOIMIDAZOLE-SUCCINOCARBOXAMIDE SYNTHASE"/>
    <property type="match status" value="1"/>
</dbReference>
<reference evidence="10 11" key="1">
    <citation type="submission" date="2019-03" db="EMBL/GenBank/DDBJ databases">
        <title>Genomic Encyclopedia of Type Strains, Phase III (KMG-III): the genomes of soil and plant-associated and newly described type strains.</title>
        <authorList>
            <person name="Whitman W."/>
        </authorList>
    </citation>
    <scope>NUCLEOTIDE SEQUENCE [LARGE SCALE GENOMIC DNA]</scope>
    <source>
        <strain evidence="10 11">CGMCC 1.7002</strain>
    </source>
</reference>
<dbReference type="Pfam" id="PF01259">
    <property type="entry name" value="SAICAR_synt"/>
    <property type="match status" value="1"/>
</dbReference>
<dbReference type="HAMAP" id="MF_00137">
    <property type="entry name" value="SAICAR_synth"/>
    <property type="match status" value="1"/>
</dbReference>
<evidence type="ECO:0000256" key="7">
    <source>
        <dbReference type="ARBA" id="ARBA00048475"/>
    </source>
</evidence>
<organism evidence="10 11">
    <name type="scientific">Maritalea mobilis</name>
    <dbReference type="NCBI Taxonomy" id="483324"/>
    <lineage>
        <taxon>Bacteria</taxon>
        <taxon>Pseudomonadati</taxon>
        <taxon>Pseudomonadota</taxon>
        <taxon>Alphaproteobacteria</taxon>
        <taxon>Hyphomicrobiales</taxon>
        <taxon>Devosiaceae</taxon>
        <taxon>Maritalea</taxon>
    </lineage>
</organism>
<dbReference type="InterPro" id="IPR028923">
    <property type="entry name" value="SAICAR_synt/ADE2_N"/>
</dbReference>
<dbReference type="PROSITE" id="PS01057">
    <property type="entry name" value="SAICAR_SYNTHETASE_1"/>
    <property type="match status" value="1"/>
</dbReference>
<dbReference type="NCBIfam" id="NF009251">
    <property type="entry name" value="PRK12607.1"/>
    <property type="match status" value="1"/>
</dbReference>
<dbReference type="InterPro" id="IPR018236">
    <property type="entry name" value="SAICAR_synthetase_CS"/>
</dbReference>
<evidence type="ECO:0000256" key="8">
    <source>
        <dbReference type="HAMAP-Rule" id="MF_00137"/>
    </source>
</evidence>
<dbReference type="GO" id="GO:0005737">
    <property type="term" value="C:cytoplasm"/>
    <property type="evidence" value="ECO:0007669"/>
    <property type="project" value="TreeGrafter"/>
</dbReference>
<dbReference type="NCBIfam" id="NF010568">
    <property type="entry name" value="PRK13961.1"/>
    <property type="match status" value="1"/>
</dbReference>
<comment type="similarity">
    <text evidence="2 8">Belongs to the SAICAR synthetase family.</text>
</comment>
<evidence type="ECO:0000256" key="2">
    <source>
        <dbReference type="ARBA" id="ARBA00010190"/>
    </source>
</evidence>
<comment type="catalytic activity">
    <reaction evidence="7 8">
        <text>5-amino-1-(5-phospho-D-ribosyl)imidazole-4-carboxylate + L-aspartate + ATP = (2S)-2-[5-amino-1-(5-phospho-beta-D-ribosyl)imidazole-4-carboxamido]succinate + ADP + phosphate + 2 H(+)</text>
        <dbReference type="Rhea" id="RHEA:22628"/>
        <dbReference type="ChEBI" id="CHEBI:15378"/>
        <dbReference type="ChEBI" id="CHEBI:29991"/>
        <dbReference type="ChEBI" id="CHEBI:30616"/>
        <dbReference type="ChEBI" id="CHEBI:43474"/>
        <dbReference type="ChEBI" id="CHEBI:58443"/>
        <dbReference type="ChEBI" id="CHEBI:77657"/>
        <dbReference type="ChEBI" id="CHEBI:456216"/>
        <dbReference type="EC" id="6.3.2.6"/>
    </reaction>
</comment>
<protein>
    <recommendedName>
        <fullName evidence="8">Phosphoribosylaminoimidazole-succinocarboxamide synthase</fullName>
        <ecNumber evidence="8">6.3.2.6</ecNumber>
    </recommendedName>
    <alternativeName>
        <fullName evidence="8">SAICAR synthetase</fullName>
    </alternativeName>
</protein>
<dbReference type="GO" id="GO:0006189">
    <property type="term" value="P:'de novo' IMP biosynthetic process"/>
    <property type="evidence" value="ECO:0007669"/>
    <property type="project" value="UniProtKB-UniRule"/>
</dbReference>
<evidence type="ECO:0000256" key="1">
    <source>
        <dbReference type="ARBA" id="ARBA00004672"/>
    </source>
</evidence>
<sequence length="329" mass="37293">MTNSNNSSSFLDNCLIDAEFSELPNYTRNKVRDTYKLPNGQRLLVTTDRQSAFDQVLAAVPFKGQVLTQIARYWFDHTKDICPNHVISYPDPNVVLAKDLKMLPIEVVVRAYLTGSTNTSIWPMYKSGERVIYGHQFPEGMRKNQKLAQPIITPTTKPADGGHDAPITEAEILDTQLVTTAQWQDMARKSLALFKRGQELAAERGMILVDTKYEFGLDENGTVTVADEIHTPDSSRFWLADTYQARFAAGEEPESLDKEFLRLWVASQCDPYNEPIPEIPQETLLEFSNKYIALYEQLTGTKFEKPDFSVPTRDRIRAALAKELPECFG</sequence>
<evidence type="ECO:0000256" key="5">
    <source>
        <dbReference type="ARBA" id="ARBA00022755"/>
    </source>
</evidence>
<keyword evidence="6 8" id="KW-0067">ATP-binding</keyword>
<comment type="caution">
    <text evidence="10">The sequence shown here is derived from an EMBL/GenBank/DDBJ whole genome shotgun (WGS) entry which is preliminary data.</text>
</comment>
<keyword evidence="4 8" id="KW-0547">Nucleotide-binding</keyword>
<dbReference type="PANTHER" id="PTHR43700:SF1">
    <property type="entry name" value="PHOSPHORIBOSYLAMINOIMIDAZOLE-SUCCINOCARBOXAMIDE SYNTHASE"/>
    <property type="match status" value="1"/>
</dbReference>
<proteinExistence type="inferred from homology"/>
<dbReference type="EC" id="6.3.2.6" evidence="8"/>
<comment type="pathway">
    <text evidence="1 8">Purine metabolism; IMP biosynthesis via de novo pathway; 5-amino-1-(5-phospho-D-ribosyl)imidazole-4-carboxamide from 5-amino-1-(5-phospho-D-ribosyl)imidazole-4-carboxylate: step 1/2.</text>
</comment>
<dbReference type="Gene3D" id="3.30.470.20">
    <property type="entry name" value="ATP-grasp fold, B domain"/>
    <property type="match status" value="1"/>
</dbReference>
<dbReference type="SUPFAM" id="SSF56104">
    <property type="entry name" value="SAICAR synthase-like"/>
    <property type="match status" value="1"/>
</dbReference>
<gene>
    <name evidence="8" type="primary">purC</name>
    <name evidence="10" type="ORF">ATL17_1323</name>
</gene>
<dbReference type="GO" id="GO:0005524">
    <property type="term" value="F:ATP binding"/>
    <property type="evidence" value="ECO:0007669"/>
    <property type="project" value="UniProtKB-KW"/>
</dbReference>
<dbReference type="PROSITE" id="PS01058">
    <property type="entry name" value="SAICAR_SYNTHETASE_2"/>
    <property type="match status" value="1"/>
</dbReference>
<name>A0A4R6VTA2_9HYPH</name>
<accession>A0A4R6VTA2</accession>
<dbReference type="Gene3D" id="3.30.200.20">
    <property type="entry name" value="Phosphorylase Kinase, domain 1"/>
    <property type="match status" value="1"/>
</dbReference>
<dbReference type="OrthoDB" id="9801549at2"/>
<evidence type="ECO:0000256" key="4">
    <source>
        <dbReference type="ARBA" id="ARBA00022741"/>
    </source>
</evidence>
<dbReference type="AlphaFoldDB" id="A0A4R6VTA2"/>
<dbReference type="Proteomes" id="UP000295391">
    <property type="component" value="Unassembled WGS sequence"/>
</dbReference>